<protein>
    <submittedName>
        <fullName evidence="2">Uncharacterized protein</fullName>
    </submittedName>
</protein>
<dbReference type="AlphaFoldDB" id="A0A6G1H6L8"/>
<keyword evidence="1" id="KW-0812">Transmembrane</keyword>
<sequence length="397" mass="44778">MRRTSVNRFCTILLGPPLLAIITISIYWACTGSFSGSSVEYNKKFGDYWTLQKPSTSHRPNPQPDDPTCDPWSSPSHLYLNTTHPLSSRLHTYNPSCQPASPPWISQIQSTLQTKTPIPALANKEVLLVGDSVDRRILFDLCNATLGLPFQSRSLYNFSEPNTNATGGVPHTCSIPQLNLTLSNFFFYGFDETDMFKGLGPYCPPGRFTERFELLKRTLKTLPSGGTPDLVVVNVGLWELLRHHVLAERTDAVDPLDLHEDFQREFLDNAVKFLREIREAIGPKPRIRFRENHTPSPSPNAGDENFITDEKVANGKKRVRYTSVRMGTLNALIEEAVRRANEEGMDVGMWFVGRAMRVWPPKMWVEDDCHPKKGILAGVWGEGLLEMVARAPRLKKV</sequence>
<keyword evidence="3" id="KW-1185">Reference proteome</keyword>
<evidence type="ECO:0000256" key="1">
    <source>
        <dbReference type="SAM" id="Phobius"/>
    </source>
</evidence>
<evidence type="ECO:0000313" key="3">
    <source>
        <dbReference type="Proteomes" id="UP000800041"/>
    </source>
</evidence>
<dbReference type="OrthoDB" id="2588793at2759"/>
<name>A0A6G1H6L8_9PEZI</name>
<keyword evidence="1" id="KW-1133">Transmembrane helix</keyword>
<keyword evidence="1" id="KW-0472">Membrane</keyword>
<reference evidence="2" key="1">
    <citation type="journal article" date="2020" name="Stud. Mycol.">
        <title>101 Dothideomycetes genomes: a test case for predicting lifestyles and emergence of pathogens.</title>
        <authorList>
            <person name="Haridas S."/>
            <person name="Albert R."/>
            <person name="Binder M."/>
            <person name="Bloem J."/>
            <person name="Labutti K."/>
            <person name="Salamov A."/>
            <person name="Andreopoulos B."/>
            <person name="Baker S."/>
            <person name="Barry K."/>
            <person name="Bills G."/>
            <person name="Bluhm B."/>
            <person name="Cannon C."/>
            <person name="Castanera R."/>
            <person name="Culley D."/>
            <person name="Daum C."/>
            <person name="Ezra D."/>
            <person name="Gonzalez J."/>
            <person name="Henrissat B."/>
            <person name="Kuo A."/>
            <person name="Liang C."/>
            <person name="Lipzen A."/>
            <person name="Lutzoni F."/>
            <person name="Magnuson J."/>
            <person name="Mondo S."/>
            <person name="Nolan M."/>
            <person name="Ohm R."/>
            <person name="Pangilinan J."/>
            <person name="Park H.-J."/>
            <person name="Ramirez L."/>
            <person name="Alfaro M."/>
            <person name="Sun H."/>
            <person name="Tritt A."/>
            <person name="Yoshinaga Y."/>
            <person name="Zwiers L.-H."/>
            <person name="Turgeon B."/>
            <person name="Goodwin S."/>
            <person name="Spatafora J."/>
            <person name="Crous P."/>
            <person name="Grigoriev I."/>
        </authorList>
    </citation>
    <scope>NUCLEOTIDE SEQUENCE</scope>
    <source>
        <strain evidence="2">CBS 113979</strain>
    </source>
</reference>
<evidence type="ECO:0000313" key="2">
    <source>
        <dbReference type="EMBL" id="KAF1988608.1"/>
    </source>
</evidence>
<dbReference type="Proteomes" id="UP000800041">
    <property type="component" value="Unassembled WGS sequence"/>
</dbReference>
<feature type="transmembrane region" description="Helical" evidence="1">
    <location>
        <begin position="12"/>
        <end position="29"/>
    </location>
</feature>
<dbReference type="EMBL" id="ML977148">
    <property type="protein sequence ID" value="KAF1988608.1"/>
    <property type="molecule type" value="Genomic_DNA"/>
</dbReference>
<accession>A0A6G1H6L8</accession>
<gene>
    <name evidence="2" type="ORF">K402DRAFT_452815</name>
</gene>
<organism evidence="2 3">
    <name type="scientific">Aulographum hederae CBS 113979</name>
    <dbReference type="NCBI Taxonomy" id="1176131"/>
    <lineage>
        <taxon>Eukaryota</taxon>
        <taxon>Fungi</taxon>
        <taxon>Dikarya</taxon>
        <taxon>Ascomycota</taxon>
        <taxon>Pezizomycotina</taxon>
        <taxon>Dothideomycetes</taxon>
        <taxon>Pleosporomycetidae</taxon>
        <taxon>Aulographales</taxon>
        <taxon>Aulographaceae</taxon>
    </lineage>
</organism>
<proteinExistence type="predicted"/>